<proteinExistence type="predicted"/>
<evidence type="ECO:0000313" key="1">
    <source>
        <dbReference type="EMBL" id="MBC1179515.1"/>
    </source>
</evidence>
<dbReference type="AlphaFoldDB" id="A0A7G3B3N2"/>
<reference evidence="1" key="1">
    <citation type="journal article" date="2020" name="BMC">
        <title>Leishmania infection induces a limited differential gene expression in the sand fly midgut.</title>
        <authorList>
            <person name="Coutinho-Abreu I.V."/>
            <person name="Serafim T.D."/>
            <person name="Meneses C."/>
            <person name="Kamhawi S."/>
            <person name="Oliveira F."/>
            <person name="Valenzuela J.G."/>
        </authorList>
    </citation>
    <scope>NUCLEOTIDE SEQUENCE</scope>
    <source>
        <strain evidence="1">Jacobina</strain>
        <tissue evidence="1">Midgut</tissue>
    </source>
</reference>
<protein>
    <submittedName>
        <fullName evidence="1">Uncharacterized protein</fullName>
    </submittedName>
</protein>
<accession>A0A7G3B3N2</accession>
<sequence>MKFVSTLRIRSVLFFSMASARRRAVLSVNPTFVRERSSKNSFCVRALNNCSNFSSGIFLMLLRLSSISL</sequence>
<organism evidence="1">
    <name type="scientific">Lutzomyia longipalpis</name>
    <name type="common">Sand fly</name>
    <dbReference type="NCBI Taxonomy" id="7200"/>
    <lineage>
        <taxon>Eukaryota</taxon>
        <taxon>Metazoa</taxon>
        <taxon>Ecdysozoa</taxon>
        <taxon>Arthropoda</taxon>
        <taxon>Hexapoda</taxon>
        <taxon>Insecta</taxon>
        <taxon>Pterygota</taxon>
        <taxon>Neoptera</taxon>
        <taxon>Endopterygota</taxon>
        <taxon>Diptera</taxon>
        <taxon>Nematocera</taxon>
        <taxon>Psychodoidea</taxon>
        <taxon>Psychodidae</taxon>
        <taxon>Lutzomyia</taxon>
        <taxon>Lutzomyia</taxon>
    </lineage>
</organism>
<dbReference type="EMBL" id="GITU01010812">
    <property type="protein sequence ID" value="MBC1179515.1"/>
    <property type="molecule type" value="Transcribed_RNA"/>
</dbReference>
<name>A0A7G3B3N2_LUTLO</name>